<dbReference type="InterPro" id="IPR002413">
    <property type="entry name" value="V5_allergen-like"/>
</dbReference>
<dbReference type="SMART" id="SM00198">
    <property type="entry name" value="SCP"/>
    <property type="match status" value="1"/>
</dbReference>
<evidence type="ECO:0000313" key="2">
    <source>
        <dbReference type="EMBL" id="PRP86284.1"/>
    </source>
</evidence>
<dbReference type="InterPro" id="IPR018244">
    <property type="entry name" value="Allrgn_V5/Tpx1_CS"/>
</dbReference>
<dbReference type="AlphaFoldDB" id="A0A2P6NQS3"/>
<name>A0A2P6NQS3_9EUKA</name>
<dbReference type="GO" id="GO:0005576">
    <property type="term" value="C:extracellular region"/>
    <property type="evidence" value="ECO:0007669"/>
    <property type="project" value="InterPro"/>
</dbReference>
<dbReference type="PRINTS" id="PR00838">
    <property type="entry name" value="V5ALLERGEN"/>
</dbReference>
<dbReference type="InterPro" id="IPR035940">
    <property type="entry name" value="CAP_sf"/>
</dbReference>
<evidence type="ECO:0000259" key="1">
    <source>
        <dbReference type="SMART" id="SM00198"/>
    </source>
</evidence>
<dbReference type="EMBL" id="MDYQ01000033">
    <property type="protein sequence ID" value="PRP86284.1"/>
    <property type="molecule type" value="Genomic_DNA"/>
</dbReference>
<evidence type="ECO:0000313" key="3">
    <source>
        <dbReference type="Proteomes" id="UP000241769"/>
    </source>
</evidence>
<dbReference type="Pfam" id="PF00188">
    <property type="entry name" value="CAP"/>
    <property type="match status" value="1"/>
</dbReference>
<sequence>MGKPIFAVVLVSFSDAGGRRLVDDRPPIDIRSTSCSAEKQDNDLYTREACCAIFSGPSNMKTALLLALCALLVQAEVTSTITSLHNAERNSLTVNSLVWNTTVAAIAQKYSDKCNYAHSGTKGLGENIAASAASGSATAYSDADARSAVNMWIGEKPNWNCATNQCTSGKVCGHYTQVVWESSTQIGCGTTSCTTNSPFGSSFPNWKFTVCNYAPPGNYVGRRPFDASKCGGKATTSTQNGGTKVVTETYIATRTATAIN</sequence>
<dbReference type="PANTHER" id="PTHR10334">
    <property type="entry name" value="CYSTEINE-RICH SECRETORY PROTEIN-RELATED"/>
    <property type="match status" value="1"/>
</dbReference>
<accession>A0A2P6NQS3</accession>
<proteinExistence type="predicted"/>
<dbReference type="Proteomes" id="UP000241769">
    <property type="component" value="Unassembled WGS sequence"/>
</dbReference>
<reference evidence="2 3" key="1">
    <citation type="journal article" date="2018" name="Genome Biol. Evol.">
        <title>Multiple Roots of Fruiting Body Formation in Amoebozoa.</title>
        <authorList>
            <person name="Hillmann F."/>
            <person name="Forbes G."/>
            <person name="Novohradska S."/>
            <person name="Ferling I."/>
            <person name="Riege K."/>
            <person name="Groth M."/>
            <person name="Westermann M."/>
            <person name="Marz M."/>
            <person name="Spaller T."/>
            <person name="Winckler T."/>
            <person name="Schaap P."/>
            <person name="Glockner G."/>
        </authorList>
    </citation>
    <scope>NUCLEOTIDE SEQUENCE [LARGE SCALE GENOMIC DNA]</scope>
    <source>
        <strain evidence="2 3">Jena</strain>
    </source>
</reference>
<dbReference type="InterPro" id="IPR001283">
    <property type="entry name" value="CRISP-related"/>
</dbReference>
<dbReference type="InParanoid" id="A0A2P6NQS3"/>
<dbReference type="InterPro" id="IPR014044">
    <property type="entry name" value="CAP_dom"/>
</dbReference>
<dbReference type="PRINTS" id="PR00837">
    <property type="entry name" value="V5TPXLIKE"/>
</dbReference>
<dbReference type="Gene3D" id="3.40.33.10">
    <property type="entry name" value="CAP"/>
    <property type="match status" value="1"/>
</dbReference>
<gene>
    <name evidence="2" type="ORF">PROFUN_05425</name>
</gene>
<dbReference type="STRING" id="1890364.A0A2P6NQS3"/>
<dbReference type="PROSITE" id="PS01009">
    <property type="entry name" value="CRISP_1"/>
    <property type="match status" value="1"/>
</dbReference>
<keyword evidence="3" id="KW-1185">Reference proteome</keyword>
<dbReference type="OrthoDB" id="337038at2759"/>
<comment type="caution">
    <text evidence="2">The sequence shown here is derived from an EMBL/GenBank/DDBJ whole genome shotgun (WGS) entry which is preliminary data.</text>
</comment>
<feature type="domain" description="SCP" evidence="1">
    <location>
        <begin position="76"/>
        <end position="221"/>
    </location>
</feature>
<keyword evidence="2" id="KW-0449">Lipoprotein</keyword>
<protein>
    <submittedName>
        <fullName evidence="2">Lipoprotein</fullName>
    </submittedName>
</protein>
<organism evidence="2 3">
    <name type="scientific">Planoprotostelium fungivorum</name>
    <dbReference type="NCBI Taxonomy" id="1890364"/>
    <lineage>
        <taxon>Eukaryota</taxon>
        <taxon>Amoebozoa</taxon>
        <taxon>Evosea</taxon>
        <taxon>Variosea</taxon>
        <taxon>Cavosteliida</taxon>
        <taxon>Cavosteliaceae</taxon>
        <taxon>Planoprotostelium</taxon>
    </lineage>
</organism>
<dbReference type="SUPFAM" id="SSF55797">
    <property type="entry name" value="PR-1-like"/>
    <property type="match status" value="1"/>
</dbReference>